<gene>
    <name evidence="3" type="ORF">A2672_02870</name>
</gene>
<feature type="transmembrane region" description="Helical" evidence="1">
    <location>
        <begin position="146"/>
        <end position="167"/>
    </location>
</feature>
<name>A0A1G2QVZ7_9BACT</name>
<proteinExistence type="predicted"/>
<keyword evidence="1" id="KW-1133">Transmembrane helix</keyword>
<evidence type="ECO:0000313" key="4">
    <source>
        <dbReference type="Proteomes" id="UP000178065"/>
    </source>
</evidence>
<dbReference type="AlphaFoldDB" id="A0A1G2QVZ7"/>
<reference evidence="3 4" key="1">
    <citation type="journal article" date="2016" name="Nat. Commun.">
        <title>Thousands of microbial genomes shed light on interconnected biogeochemical processes in an aquifer system.</title>
        <authorList>
            <person name="Anantharaman K."/>
            <person name="Brown C.T."/>
            <person name="Hug L.A."/>
            <person name="Sharon I."/>
            <person name="Castelle C.J."/>
            <person name="Probst A.J."/>
            <person name="Thomas B.C."/>
            <person name="Singh A."/>
            <person name="Wilkins M.J."/>
            <person name="Karaoz U."/>
            <person name="Brodie E.L."/>
            <person name="Williams K.H."/>
            <person name="Hubbard S.S."/>
            <person name="Banfield J.F."/>
        </authorList>
    </citation>
    <scope>NUCLEOTIDE SEQUENCE [LARGE SCALE GENOMIC DNA]</scope>
</reference>
<accession>A0A1G2QVZ7</accession>
<dbReference type="STRING" id="1802448.A2672_02870"/>
<keyword evidence="2" id="KW-0732">Signal</keyword>
<organism evidence="3 4">
    <name type="scientific">Candidatus Wildermuthbacteria bacterium RIFCSPHIGHO2_01_FULL_49_22b</name>
    <dbReference type="NCBI Taxonomy" id="1802448"/>
    <lineage>
        <taxon>Bacteria</taxon>
        <taxon>Candidatus Wildermuthiibacteriota</taxon>
    </lineage>
</organism>
<dbReference type="Proteomes" id="UP000178065">
    <property type="component" value="Unassembled WGS sequence"/>
</dbReference>
<comment type="caution">
    <text evidence="3">The sequence shown here is derived from an EMBL/GenBank/DDBJ whole genome shotgun (WGS) entry which is preliminary data.</text>
</comment>
<keyword evidence="1" id="KW-0472">Membrane</keyword>
<evidence type="ECO:0000256" key="2">
    <source>
        <dbReference type="SAM" id="SignalP"/>
    </source>
</evidence>
<feature type="chain" id="PRO_5009584175" evidence="2">
    <location>
        <begin position="25"/>
        <end position="173"/>
    </location>
</feature>
<evidence type="ECO:0000256" key="1">
    <source>
        <dbReference type="SAM" id="Phobius"/>
    </source>
</evidence>
<feature type="signal peptide" evidence="2">
    <location>
        <begin position="1"/>
        <end position="24"/>
    </location>
</feature>
<protein>
    <submittedName>
        <fullName evidence="3">Uncharacterized protein</fullName>
    </submittedName>
</protein>
<keyword evidence="1" id="KW-0812">Transmembrane</keyword>
<evidence type="ECO:0000313" key="3">
    <source>
        <dbReference type="EMBL" id="OHA64617.1"/>
    </source>
</evidence>
<sequence>MKKYFSLTILVFIFSLAFLTLSSAQNNHTARQEAEGKVVWEALQEKQRTCADLSTEDFGALGEYFMGQMMGDSHEAMNIMMIQAMGQEGEEQAHIAMGKRMSNCEPNAPLPQSMMSGGMMSMMMGNGTTGGFGWGMMPWSFGLGAGLLWMLYVVWLVAGVLAVIWLYKNIVKK</sequence>
<dbReference type="EMBL" id="MHTT01000031">
    <property type="protein sequence ID" value="OHA64617.1"/>
    <property type="molecule type" value="Genomic_DNA"/>
</dbReference>